<sequence>MIQRMSTLDDTHLRPSKPPEIMSDVPATATAAENAPRSRAARRRGRGGGTRAPHRRPQTQAHTSTQIEGPSPDAQPNGELTPDLSQGPFHLPRGPRGGRRGARGGSARPETSRQRQRQPARGRGDDKSASNTGRRFEGRLTKSEQTSGDDVPSGVDHTKDAELRAVAPEFVPGGQPVANRTDEYSQSTSATGKGRTKAKVKNPQPQAPKVTTKSVAPDIATRIHEDIAHNLYECPICTSELGKRSLASRNGPRMKGRRPRMLPVDRMAEKPMLLGPGVALAVTLPKKCFPRLTPAGARRRLTRALFPASLHIRADKHARGLVKAAHIVVIRPAMLGLASRVLPWVRHRIASAVGIRRLSVVKTPTTRMDGVVARSVGICCLAVSILVPVHAMKGSAALARRRRWEVRSFKMGPTDKWRNGLDVSAVKSSAIVLLTVVFIFARRDAIPKTHIQLTVRDRPT</sequence>
<keyword evidence="2" id="KW-1133">Transmembrane helix</keyword>
<feature type="compositionally biased region" description="Basic residues" evidence="1">
    <location>
        <begin position="39"/>
        <end position="57"/>
    </location>
</feature>
<dbReference type="RefSeq" id="XP_033421439.1">
    <property type="nucleotide sequence ID" value="XM_033575584.1"/>
</dbReference>
<accession>A0A5M9MGI4</accession>
<feature type="compositionally biased region" description="Low complexity" evidence="1">
    <location>
        <begin position="29"/>
        <end position="38"/>
    </location>
</feature>
<dbReference type="OrthoDB" id="6512771at2759"/>
<feature type="compositionally biased region" description="Polar residues" evidence="1">
    <location>
        <begin position="58"/>
        <end position="68"/>
    </location>
</feature>
<feature type="region of interest" description="Disordered" evidence="1">
    <location>
        <begin position="1"/>
        <end position="215"/>
    </location>
</feature>
<evidence type="ECO:0000256" key="2">
    <source>
        <dbReference type="SAM" id="Phobius"/>
    </source>
</evidence>
<gene>
    <name evidence="3" type="primary">FAP1_2</name>
    <name evidence="3" type="ORF">ATNIH1004_011018</name>
</gene>
<evidence type="ECO:0000313" key="4">
    <source>
        <dbReference type="Proteomes" id="UP000324241"/>
    </source>
</evidence>
<keyword evidence="2" id="KW-0472">Membrane</keyword>
<protein>
    <submittedName>
        <fullName evidence="3">FKBP12-associated protein</fullName>
    </submittedName>
</protein>
<evidence type="ECO:0000313" key="3">
    <source>
        <dbReference type="EMBL" id="KAA8642077.1"/>
    </source>
</evidence>
<dbReference type="GeneID" id="54333719"/>
<dbReference type="Proteomes" id="UP000324241">
    <property type="component" value="Unassembled WGS sequence"/>
</dbReference>
<organism evidence="3 4">
    <name type="scientific">Aspergillus tanneri</name>
    <dbReference type="NCBI Taxonomy" id="1220188"/>
    <lineage>
        <taxon>Eukaryota</taxon>
        <taxon>Fungi</taxon>
        <taxon>Dikarya</taxon>
        <taxon>Ascomycota</taxon>
        <taxon>Pezizomycotina</taxon>
        <taxon>Eurotiomycetes</taxon>
        <taxon>Eurotiomycetidae</taxon>
        <taxon>Eurotiales</taxon>
        <taxon>Aspergillaceae</taxon>
        <taxon>Aspergillus</taxon>
        <taxon>Aspergillus subgen. Circumdati</taxon>
    </lineage>
</organism>
<comment type="caution">
    <text evidence="3">The sequence shown here is derived from an EMBL/GenBank/DDBJ whole genome shotgun (WGS) entry which is preliminary data.</text>
</comment>
<keyword evidence="2" id="KW-0812">Transmembrane</keyword>
<feature type="compositionally biased region" description="Basic and acidic residues" evidence="1">
    <location>
        <begin position="122"/>
        <end position="142"/>
    </location>
</feature>
<name>A0A5M9MGI4_9EURO</name>
<feature type="transmembrane region" description="Helical" evidence="2">
    <location>
        <begin position="420"/>
        <end position="441"/>
    </location>
</feature>
<feature type="transmembrane region" description="Helical" evidence="2">
    <location>
        <begin position="375"/>
        <end position="399"/>
    </location>
</feature>
<evidence type="ECO:0000256" key="1">
    <source>
        <dbReference type="SAM" id="MobiDB-lite"/>
    </source>
</evidence>
<proteinExistence type="predicted"/>
<reference evidence="3 4" key="1">
    <citation type="submission" date="2019-08" db="EMBL/GenBank/DDBJ databases">
        <title>The genome sequence of a newly discovered highly antifungal drug resistant Aspergillus species, Aspergillus tanneri NIH 1004.</title>
        <authorList>
            <person name="Mounaud S."/>
            <person name="Singh I."/>
            <person name="Joardar V."/>
            <person name="Pakala S."/>
            <person name="Pakala S."/>
            <person name="Venepally P."/>
            <person name="Chung J.K."/>
            <person name="Losada L."/>
            <person name="Nierman W.C."/>
        </authorList>
    </citation>
    <scope>NUCLEOTIDE SEQUENCE [LARGE SCALE GENOMIC DNA]</scope>
    <source>
        <strain evidence="3 4">NIH1004</strain>
    </source>
</reference>
<dbReference type="AlphaFoldDB" id="A0A5M9MGI4"/>
<dbReference type="VEuPathDB" id="FungiDB:EYZ11_005626"/>
<dbReference type="EMBL" id="QUQM01000008">
    <property type="protein sequence ID" value="KAA8642077.1"/>
    <property type="molecule type" value="Genomic_DNA"/>
</dbReference>